<gene>
    <name evidence="1" type="ORF">MNBD_IGNAVI01-100</name>
</gene>
<name>A0A3B1CM50_9ZZZZ</name>
<organism evidence="1">
    <name type="scientific">hydrothermal vent metagenome</name>
    <dbReference type="NCBI Taxonomy" id="652676"/>
    <lineage>
        <taxon>unclassified sequences</taxon>
        <taxon>metagenomes</taxon>
        <taxon>ecological metagenomes</taxon>
    </lineage>
</organism>
<evidence type="ECO:0008006" key="2">
    <source>
        <dbReference type="Google" id="ProtNLM"/>
    </source>
</evidence>
<dbReference type="EMBL" id="UOGD01000156">
    <property type="protein sequence ID" value="VAX19945.1"/>
    <property type="molecule type" value="Genomic_DNA"/>
</dbReference>
<protein>
    <recommendedName>
        <fullName evidence="2">Outer membrane protein beta-barrel domain-containing protein</fullName>
    </recommendedName>
</protein>
<dbReference type="SUPFAM" id="SSF56925">
    <property type="entry name" value="OMPA-like"/>
    <property type="match status" value="1"/>
</dbReference>
<reference evidence="1" key="1">
    <citation type="submission" date="2018-06" db="EMBL/GenBank/DDBJ databases">
        <authorList>
            <person name="Zhirakovskaya E."/>
        </authorList>
    </citation>
    <scope>NUCLEOTIDE SEQUENCE</scope>
</reference>
<sequence length="209" mass="22904">MKKLINKIWVVLLLFIISNSITAQSVEIGPRLTGNLNIYNEDRIAGTWNGVGIGIGGTVDISFSQSIGLITNLTFFDMRNFSNVRTNNNVTTEYSFSLAYITIDPLFKAEFSGFYLVGGFSVGIKISSSGEMTQSAPNRTPLLRTTDPVTNTLKFDLALGTGYNFQLTPTMALAPDFMIYIPLTDTYDIPGTSNSILTLKLGASLKFRL</sequence>
<evidence type="ECO:0000313" key="1">
    <source>
        <dbReference type="EMBL" id="VAX19945.1"/>
    </source>
</evidence>
<dbReference type="AlphaFoldDB" id="A0A3B1CM50"/>
<dbReference type="InterPro" id="IPR011250">
    <property type="entry name" value="OMP/PagP_B-barrel"/>
</dbReference>
<accession>A0A3B1CM50</accession>
<proteinExistence type="predicted"/>